<evidence type="ECO:0000313" key="3">
    <source>
        <dbReference type="Proteomes" id="UP000315295"/>
    </source>
</evidence>
<keyword evidence="1" id="KW-1133">Transmembrane helix</keyword>
<dbReference type="STRING" id="106549.A0A540L884"/>
<keyword evidence="3" id="KW-1185">Reference proteome</keyword>
<proteinExistence type="predicted"/>
<dbReference type="PANTHER" id="PTHR45187">
    <property type="entry name" value="RHODANESE-LIKE DOMAIN-CONTAINING PROTEIN 11, CHLOROPLASTIC"/>
    <property type="match status" value="1"/>
</dbReference>
<organism evidence="2 3">
    <name type="scientific">Malus baccata</name>
    <name type="common">Siberian crab apple</name>
    <name type="synonym">Pyrus baccata</name>
    <dbReference type="NCBI Taxonomy" id="106549"/>
    <lineage>
        <taxon>Eukaryota</taxon>
        <taxon>Viridiplantae</taxon>
        <taxon>Streptophyta</taxon>
        <taxon>Embryophyta</taxon>
        <taxon>Tracheophyta</taxon>
        <taxon>Spermatophyta</taxon>
        <taxon>Magnoliopsida</taxon>
        <taxon>eudicotyledons</taxon>
        <taxon>Gunneridae</taxon>
        <taxon>Pentapetalae</taxon>
        <taxon>rosids</taxon>
        <taxon>fabids</taxon>
        <taxon>Rosales</taxon>
        <taxon>Rosaceae</taxon>
        <taxon>Amygdaloideae</taxon>
        <taxon>Maleae</taxon>
        <taxon>Malus</taxon>
    </lineage>
</organism>
<gene>
    <name evidence="2" type="ORF">C1H46_031741</name>
</gene>
<sequence length="112" mass="12786">MRRSTATRMQGDSEDYELKQMRDMAAAKKRWEALDLAREGPLPFKFAGIGGLLEFLGFIRKYIYFCPAAAAKEGWSYRLVFSALLVRVILLADTLFLGAQQFGHYLQDTRSL</sequence>
<comment type="caution">
    <text evidence="2">The sequence shown here is derived from an EMBL/GenBank/DDBJ whole genome shotgun (WGS) entry which is preliminary data.</text>
</comment>
<evidence type="ECO:0000313" key="2">
    <source>
        <dbReference type="EMBL" id="TQD82706.1"/>
    </source>
</evidence>
<feature type="transmembrane region" description="Helical" evidence="1">
    <location>
        <begin position="75"/>
        <end position="97"/>
    </location>
</feature>
<dbReference type="InterPro" id="IPR044664">
    <property type="entry name" value="STR11-like"/>
</dbReference>
<accession>A0A540L884</accession>
<dbReference type="AlphaFoldDB" id="A0A540L884"/>
<protein>
    <submittedName>
        <fullName evidence="2">Uncharacterized protein</fullName>
    </submittedName>
</protein>
<name>A0A540L884_MALBA</name>
<evidence type="ECO:0000256" key="1">
    <source>
        <dbReference type="SAM" id="Phobius"/>
    </source>
</evidence>
<keyword evidence="1" id="KW-0472">Membrane</keyword>
<dbReference type="PANTHER" id="PTHR45187:SF2">
    <property type="entry name" value="RHODANESE-LIKE DOMAIN-CONTAINING PROTEIN 11, CHLOROPLASTIC"/>
    <property type="match status" value="1"/>
</dbReference>
<dbReference type="EMBL" id="VIEB01000711">
    <property type="protein sequence ID" value="TQD82706.1"/>
    <property type="molecule type" value="Genomic_DNA"/>
</dbReference>
<keyword evidence="1" id="KW-0812">Transmembrane</keyword>
<reference evidence="2 3" key="1">
    <citation type="journal article" date="2019" name="G3 (Bethesda)">
        <title>Sequencing of a Wild Apple (Malus baccata) Genome Unravels the Differences Between Cultivated and Wild Apple Species Regarding Disease Resistance and Cold Tolerance.</title>
        <authorList>
            <person name="Chen X."/>
        </authorList>
    </citation>
    <scope>NUCLEOTIDE SEQUENCE [LARGE SCALE GENOMIC DNA]</scope>
    <source>
        <strain evidence="3">cv. Shandingzi</strain>
        <tissue evidence="2">Leaves</tissue>
    </source>
</reference>
<dbReference type="Proteomes" id="UP000315295">
    <property type="component" value="Unassembled WGS sequence"/>
</dbReference>